<dbReference type="AlphaFoldDB" id="A0A7J9E775"/>
<dbReference type="EMBL" id="JABEZW010000006">
    <property type="protein sequence ID" value="MBA0768624.1"/>
    <property type="molecule type" value="Genomic_DNA"/>
</dbReference>
<feature type="compositionally biased region" description="Polar residues" evidence="1">
    <location>
        <begin position="1"/>
        <end position="11"/>
    </location>
</feature>
<name>A0A7J9E775_9ROSI</name>
<organism evidence="2 3">
    <name type="scientific">Gossypium trilobum</name>
    <dbReference type="NCBI Taxonomy" id="34281"/>
    <lineage>
        <taxon>Eukaryota</taxon>
        <taxon>Viridiplantae</taxon>
        <taxon>Streptophyta</taxon>
        <taxon>Embryophyta</taxon>
        <taxon>Tracheophyta</taxon>
        <taxon>Spermatophyta</taxon>
        <taxon>Magnoliopsida</taxon>
        <taxon>eudicotyledons</taxon>
        <taxon>Gunneridae</taxon>
        <taxon>Pentapetalae</taxon>
        <taxon>rosids</taxon>
        <taxon>malvids</taxon>
        <taxon>Malvales</taxon>
        <taxon>Malvaceae</taxon>
        <taxon>Malvoideae</taxon>
        <taxon>Gossypium</taxon>
    </lineage>
</organism>
<reference evidence="2 3" key="1">
    <citation type="journal article" date="2019" name="Genome Biol. Evol.">
        <title>Insights into the evolution of the New World diploid cottons (Gossypium, subgenus Houzingenia) based on genome sequencing.</title>
        <authorList>
            <person name="Grover C.E."/>
            <person name="Arick M.A. 2nd"/>
            <person name="Thrash A."/>
            <person name="Conover J.L."/>
            <person name="Sanders W.S."/>
            <person name="Peterson D.G."/>
            <person name="Frelichowski J.E."/>
            <person name="Scheffler J.A."/>
            <person name="Scheffler B.E."/>
            <person name="Wendel J.F."/>
        </authorList>
    </citation>
    <scope>NUCLEOTIDE SEQUENCE [LARGE SCALE GENOMIC DNA]</scope>
    <source>
        <strain evidence="2">8</strain>
        <tissue evidence="2">Leaf</tissue>
    </source>
</reference>
<feature type="region of interest" description="Disordered" evidence="1">
    <location>
        <begin position="1"/>
        <end position="26"/>
    </location>
</feature>
<accession>A0A7J9E775</accession>
<sequence>MLNNNKGGSSSKDVKAAAEGPRKRFAHQSSMVKKYINVDDEVLVVGEEKKTEEDYEQIDGKSCKLMVHGGTSKMRTAKKMNQIKGKEVQRWSDEKGIEPPVVNIVLGTSFEGKSALGGDVRFRRFSKSKGSLFYLLESTTESQSKSDEARIEDTIPPANLPQDQIWTRELKELRAELKRSIKLRCFYFPNCLCWHHPKRDSVLVAANREALVGILALLSHDAISRPPRPALSPKPHSIHIPSTKYSLPAQMRQSIYMYHFPCIESSSSSW</sequence>
<proteinExistence type="predicted"/>
<gene>
    <name evidence="2" type="ORF">Gotri_017415</name>
</gene>
<evidence type="ECO:0000256" key="1">
    <source>
        <dbReference type="SAM" id="MobiDB-lite"/>
    </source>
</evidence>
<evidence type="ECO:0000313" key="3">
    <source>
        <dbReference type="Proteomes" id="UP000593568"/>
    </source>
</evidence>
<feature type="compositionally biased region" description="Basic and acidic residues" evidence="1">
    <location>
        <begin position="12"/>
        <end position="22"/>
    </location>
</feature>
<protein>
    <submittedName>
        <fullName evidence="2">Uncharacterized protein</fullName>
    </submittedName>
</protein>
<comment type="caution">
    <text evidence="2">The sequence shown here is derived from an EMBL/GenBank/DDBJ whole genome shotgun (WGS) entry which is preliminary data.</text>
</comment>
<keyword evidence="3" id="KW-1185">Reference proteome</keyword>
<dbReference type="Proteomes" id="UP000593568">
    <property type="component" value="Unassembled WGS sequence"/>
</dbReference>
<evidence type="ECO:0000313" key="2">
    <source>
        <dbReference type="EMBL" id="MBA0768624.1"/>
    </source>
</evidence>